<dbReference type="RefSeq" id="WP_345408369.1">
    <property type="nucleotide sequence ID" value="NZ_BAABHG010000027.1"/>
</dbReference>
<reference evidence="5" key="1">
    <citation type="journal article" date="2019" name="Int. J. Syst. Evol. Microbiol.">
        <title>The Global Catalogue of Microorganisms (GCM) 10K type strain sequencing project: providing services to taxonomists for standard genome sequencing and annotation.</title>
        <authorList>
            <consortium name="The Broad Institute Genomics Platform"/>
            <consortium name="The Broad Institute Genome Sequencing Center for Infectious Disease"/>
            <person name="Wu L."/>
            <person name="Ma J."/>
        </authorList>
    </citation>
    <scope>NUCLEOTIDE SEQUENCE [LARGE SCALE GENOMIC DNA]</scope>
    <source>
        <strain evidence="5">CGMCC 4.7643</strain>
    </source>
</reference>
<dbReference type="SUPFAM" id="SSF53850">
    <property type="entry name" value="Periplasmic binding protein-like II"/>
    <property type="match status" value="1"/>
</dbReference>
<feature type="signal peptide" evidence="3">
    <location>
        <begin position="1"/>
        <end position="31"/>
    </location>
</feature>
<evidence type="ECO:0000256" key="3">
    <source>
        <dbReference type="SAM" id="SignalP"/>
    </source>
</evidence>
<dbReference type="EMBL" id="JBHUKU010000027">
    <property type="protein sequence ID" value="MFD2464717.1"/>
    <property type="molecule type" value="Genomic_DNA"/>
</dbReference>
<name>A0ABW5GVY6_9PSEU</name>
<feature type="chain" id="PRO_5047148422" evidence="3">
    <location>
        <begin position="32"/>
        <end position="772"/>
    </location>
</feature>
<feature type="region of interest" description="Disordered" evidence="1">
    <location>
        <begin position="644"/>
        <end position="695"/>
    </location>
</feature>
<sequence length="772" mass="79252">MFFARAKRFGIVVACGVLAVLGVLSVPSASAADQPRPPYKLKTEPASLTTVQDGDPLKVTLSGLPVGAKAKLYLCPKDLPDNLVKLTGVVDKKPQWGPDHDLRSRVLAYCSASFGDELTGRPAGVHQMERARSATTGEITFDTAVPRGRSTPAPVGYDPDYTTSDKSDFFPWANNPVVSTGPKGEKIRLRQFSYACDENHPCTLEVEIAIGGTKWIDDSLAFSPAAPGLSVRGCGGVGPASLVASIPQRFGRTGVAWNQALCAPTRSDQPANLVSETEDVGLKSFDTGDSDVMVTGSGGALATQSVRAREYVPAGLNAVVLAAVGWAPTDKTDAGGSLKSRITDSLSFTFGELANMLTKGGELPDTTGRGGIFRDESPLVARNATLRTITGETDNPVLNPAPRAGAADSNNGFFGLSGEAGKGTVPFALSTLLAKAAPDQWVFLDKGPEYYGPLSGKSPGVISELGALDPGKYQLHNVDAKVGQFAVRKVVDNATVGRGGDCVNGCLNWVVTDLATARAYGWTPVALPDGKGGFVAPTTQSLQAASATMKQGADGTLQPGTVSGAGAYPLTFAEYLTVPVNPLIDANCRPLPAKQQQLKTFVQMTVNGGQGVLAPGLAPLTPDLAGTAADRAAKIGAGTAAAACKEKEEAKNPPPPGATASGSGTPATANAVNASTSSGTPMAAPEKTAAPTHDSVQAAKNLADSVRIPAFLGAGVLAVLIPLLALVILAALPSGTAYVTAGRPIPPWLSRAAAAIVGAFSGLLARIRGQRG</sequence>
<keyword evidence="2" id="KW-0812">Transmembrane</keyword>
<evidence type="ECO:0000256" key="2">
    <source>
        <dbReference type="SAM" id="Phobius"/>
    </source>
</evidence>
<feature type="compositionally biased region" description="Low complexity" evidence="1">
    <location>
        <begin position="658"/>
        <end position="680"/>
    </location>
</feature>
<keyword evidence="3" id="KW-0732">Signal</keyword>
<accession>A0ABW5GVY6</accession>
<proteinExistence type="predicted"/>
<gene>
    <name evidence="4" type="ORF">ACFSYJ_39285</name>
</gene>
<keyword evidence="5" id="KW-1185">Reference proteome</keyword>
<evidence type="ECO:0000313" key="4">
    <source>
        <dbReference type="EMBL" id="MFD2464717.1"/>
    </source>
</evidence>
<protein>
    <submittedName>
        <fullName evidence="4">Uncharacterized protein</fullName>
    </submittedName>
</protein>
<keyword evidence="2" id="KW-0472">Membrane</keyword>
<keyword evidence="2" id="KW-1133">Transmembrane helix</keyword>
<dbReference type="Proteomes" id="UP001597419">
    <property type="component" value="Unassembled WGS sequence"/>
</dbReference>
<evidence type="ECO:0000256" key="1">
    <source>
        <dbReference type="SAM" id="MobiDB-lite"/>
    </source>
</evidence>
<organism evidence="4 5">
    <name type="scientific">Amycolatopsis samaneae</name>
    <dbReference type="NCBI Taxonomy" id="664691"/>
    <lineage>
        <taxon>Bacteria</taxon>
        <taxon>Bacillati</taxon>
        <taxon>Actinomycetota</taxon>
        <taxon>Actinomycetes</taxon>
        <taxon>Pseudonocardiales</taxon>
        <taxon>Pseudonocardiaceae</taxon>
        <taxon>Amycolatopsis</taxon>
    </lineage>
</organism>
<evidence type="ECO:0000313" key="5">
    <source>
        <dbReference type="Proteomes" id="UP001597419"/>
    </source>
</evidence>
<comment type="caution">
    <text evidence="4">The sequence shown here is derived from an EMBL/GenBank/DDBJ whole genome shotgun (WGS) entry which is preliminary data.</text>
</comment>
<feature type="transmembrane region" description="Helical" evidence="2">
    <location>
        <begin position="710"/>
        <end position="732"/>
    </location>
</feature>